<dbReference type="AlphaFoldDB" id="A0A557RE67"/>
<evidence type="ECO:0000259" key="4">
    <source>
        <dbReference type="PROSITE" id="PS50943"/>
    </source>
</evidence>
<dbReference type="EMBL" id="VMKP01000005">
    <property type="protein sequence ID" value="TVO63456.1"/>
    <property type="molecule type" value="Genomic_DNA"/>
</dbReference>
<dbReference type="RefSeq" id="WP_144348471.1">
    <property type="nucleotide sequence ID" value="NZ_VMKP01000005.1"/>
</dbReference>
<dbReference type="CDD" id="cd00093">
    <property type="entry name" value="HTH_XRE"/>
    <property type="match status" value="1"/>
</dbReference>
<evidence type="ECO:0000256" key="1">
    <source>
        <dbReference type="ARBA" id="ARBA00023015"/>
    </source>
</evidence>
<evidence type="ECO:0000313" key="5">
    <source>
        <dbReference type="EMBL" id="TVO63456.1"/>
    </source>
</evidence>
<dbReference type="SUPFAM" id="SSF47413">
    <property type="entry name" value="lambda repressor-like DNA-binding domains"/>
    <property type="match status" value="1"/>
</dbReference>
<protein>
    <submittedName>
        <fullName evidence="5">DNA-binding transcriptional regulator</fullName>
    </submittedName>
</protein>
<dbReference type="InterPro" id="IPR052359">
    <property type="entry name" value="HTH-type_reg/antitoxin"/>
</dbReference>
<dbReference type="Proteomes" id="UP000316688">
    <property type="component" value="Unassembled WGS sequence"/>
</dbReference>
<evidence type="ECO:0000256" key="2">
    <source>
        <dbReference type="ARBA" id="ARBA00023125"/>
    </source>
</evidence>
<proteinExistence type="predicted"/>
<reference evidence="5 6" key="1">
    <citation type="submission" date="2019-07" db="EMBL/GenBank/DDBJ databases">
        <title>Reclasification of Spiribacter aquaticus.</title>
        <authorList>
            <person name="Leon M.J."/>
            <person name="Sanchez-Porro C."/>
            <person name="Ventosa A."/>
        </authorList>
    </citation>
    <scope>NUCLEOTIDE SEQUENCE [LARGE SCALE GENOMIC DNA]</scope>
    <source>
        <strain evidence="5 6">SP30</strain>
    </source>
</reference>
<sequence length="104" mass="11521">MTKENSDILEAVHETARALHDADIMDTTTMREFDALCVTPPRDYTGEELKALRANLRVSQPVLATYLGVTKSTVAQWEQGTKKPRGPALRLLTILDRKGLDAIA</sequence>
<comment type="caution">
    <text evidence="5">The sequence shown here is derived from an EMBL/GenBank/DDBJ whole genome shotgun (WGS) entry which is preliminary data.</text>
</comment>
<keyword evidence="1" id="KW-0805">Transcription regulation</keyword>
<dbReference type="PANTHER" id="PTHR36511:SF4">
    <property type="entry name" value="ANTITOXIN MQSA"/>
    <property type="match status" value="1"/>
</dbReference>
<dbReference type="InterPro" id="IPR010982">
    <property type="entry name" value="Lambda_DNA-bd_dom_sf"/>
</dbReference>
<accession>A0A557RE67</accession>
<evidence type="ECO:0000256" key="3">
    <source>
        <dbReference type="ARBA" id="ARBA00023163"/>
    </source>
</evidence>
<dbReference type="GO" id="GO:0003677">
    <property type="term" value="F:DNA binding"/>
    <property type="evidence" value="ECO:0007669"/>
    <property type="project" value="UniProtKB-KW"/>
</dbReference>
<keyword evidence="6" id="KW-1185">Reference proteome</keyword>
<name>A0A557RE67_9GAMM</name>
<feature type="domain" description="HTH cro/C1-type" evidence="4">
    <location>
        <begin position="49"/>
        <end position="92"/>
    </location>
</feature>
<gene>
    <name evidence="5" type="ORF">FPL11_09945</name>
</gene>
<dbReference type="PROSITE" id="PS50943">
    <property type="entry name" value="HTH_CROC1"/>
    <property type="match status" value="1"/>
</dbReference>
<dbReference type="Gene3D" id="1.10.260.40">
    <property type="entry name" value="lambda repressor-like DNA-binding domains"/>
    <property type="match status" value="1"/>
</dbReference>
<dbReference type="InterPro" id="IPR001387">
    <property type="entry name" value="Cro/C1-type_HTH"/>
</dbReference>
<evidence type="ECO:0000313" key="6">
    <source>
        <dbReference type="Proteomes" id="UP000316688"/>
    </source>
</evidence>
<keyword evidence="2 5" id="KW-0238">DNA-binding</keyword>
<dbReference type="PANTHER" id="PTHR36511">
    <property type="entry name" value="MERR FAMILY BACTERIAL REGULATORY PROTEIN"/>
    <property type="match status" value="1"/>
</dbReference>
<keyword evidence="3" id="KW-0804">Transcription</keyword>
<dbReference type="Pfam" id="PF13560">
    <property type="entry name" value="HTH_31"/>
    <property type="match status" value="1"/>
</dbReference>
<dbReference type="SMART" id="SM00530">
    <property type="entry name" value="HTH_XRE"/>
    <property type="match status" value="1"/>
</dbReference>
<organism evidence="5 6">
    <name type="scientific">Spiribacter aquaticus</name>
    <dbReference type="NCBI Taxonomy" id="1935996"/>
    <lineage>
        <taxon>Bacteria</taxon>
        <taxon>Pseudomonadati</taxon>
        <taxon>Pseudomonadota</taxon>
        <taxon>Gammaproteobacteria</taxon>
        <taxon>Chromatiales</taxon>
        <taxon>Ectothiorhodospiraceae</taxon>
        <taxon>Spiribacter</taxon>
    </lineage>
</organism>